<dbReference type="InParanoid" id="A0A068V7J5"/>
<evidence type="ECO:0000313" key="1">
    <source>
        <dbReference type="EMBL" id="CDP15873.1"/>
    </source>
</evidence>
<sequence>MCLLLRIKSFFLYLVLTRDFSCRCVFCLLLLDNASLLLIRLLCVLVHEPAKISGSLHSLLFRFRCSQVRRHPPLPPKACQTSVLRVLRVSVV</sequence>
<dbReference type="Proteomes" id="UP000295252">
    <property type="component" value="Chromosome VII"/>
</dbReference>
<protein>
    <submittedName>
        <fullName evidence="1">Uncharacterized protein</fullName>
    </submittedName>
</protein>
<dbReference type="Gramene" id="CDP15873">
    <property type="protein sequence ID" value="CDP15873"/>
    <property type="gene ID" value="GSCOC_T00016773001"/>
</dbReference>
<dbReference type="AlphaFoldDB" id="A0A068V7J5"/>
<accession>A0A068V7J5</accession>
<evidence type="ECO:0000313" key="2">
    <source>
        <dbReference type="Proteomes" id="UP000295252"/>
    </source>
</evidence>
<organism evidence="1 2">
    <name type="scientific">Coffea canephora</name>
    <name type="common">Robusta coffee</name>
    <dbReference type="NCBI Taxonomy" id="49390"/>
    <lineage>
        <taxon>Eukaryota</taxon>
        <taxon>Viridiplantae</taxon>
        <taxon>Streptophyta</taxon>
        <taxon>Embryophyta</taxon>
        <taxon>Tracheophyta</taxon>
        <taxon>Spermatophyta</taxon>
        <taxon>Magnoliopsida</taxon>
        <taxon>eudicotyledons</taxon>
        <taxon>Gunneridae</taxon>
        <taxon>Pentapetalae</taxon>
        <taxon>asterids</taxon>
        <taxon>lamiids</taxon>
        <taxon>Gentianales</taxon>
        <taxon>Rubiaceae</taxon>
        <taxon>Ixoroideae</taxon>
        <taxon>Gardenieae complex</taxon>
        <taxon>Bertiereae - Coffeeae clade</taxon>
        <taxon>Coffeeae</taxon>
        <taxon>Coffea</taxon>
    </lineage>
</organism>
<dbReference type="EMBL" id="HG739196">
    <property type="protein sequence ID" value="CDP15873.1"/>
    <property type="molecule type" value="Genomic_DNA"/>
</dbReference>
<name>A0A068V7J5_COFCA</name>
<gene>
    <name evidence="1" type="ORF">GSCOC_T00016773001</name>
</gene>
<proteinExistence type="predicted"/>
<keyword evidence="2" id="KW-1185">Reference proteome</keyword>
<reference evidence="2" key="1">
    <citation type="journal article" date="2014" name="Science">
        <title>The coffee genome provides insight into the convergent evolution of caffeine biosynthesis.</title>
        <authorList>
            <person name="Denoeud F."/>
            <person name="Carretero-Paulet L."/>
            <person name="Dereeper A."/>
            <person name="Droc G."/>
            <person name="Guyot R."/>
            <person name="Pietrella M."/>
            <person name="Zheng C."/>
            <person name="Alberti A."/>
            <person name="Anthony F."/>
            <person name="Aprea G."/>
            <person name="Aury J.M."/>
            <person name="Bento P."/>
            <person name="Bernard M."/>
            <person name="Bocs S."/>
            <person name="Campa C."/>
            <person name="Cenci A."/>
            <person name="Combes M.C."/>
            <person name="Crouzillat D."/>
            <person name="Da Silva C."/>
            <person name="Daddiego L."/>
            <person name="De Bellis F."/>
            <person name="Dussert S."/>
            <person name="Garsmeur O."/>
            <person name="Gayraud T."/>
            <person name="Guignon V."/>
            <person name="Jahn K."/>
            <person name="Jamilloux V."/>
            <person name="Joet T."/>
            <person name="Labadie K."/>
            <person name="Lan T."/>
            <person name="Leclercq J."/>
            <person name="Lepelley M."/>
            <person name="Leroy T."/>
            <person name="Li L.T."/>
            <person name="Librado P."/>
            <person name="Lopez L."/>
            <person name="Munoz A."/>
            <person name="Noel B."/>
            <person name="Pallavicini A."/>
            <person name="Perrotta G."/>
            <person name="Poncet V."/>
            <person name="Pot D."/>
            <person name="Priyono X."/>
            <person name="Rigoreau M."/>
            <person name="Rouard M."/>
            <person name="Rozas J."/>
            <person name="Tranchant-Dubreuil C."/>
            <person name="VanBuren R."/>
            <person name="Zhang Q."/>
            <person name="Andrade A.C."/>
            <person name="Argout X."/>
            <person name="Bertrand B."/>
            <person name="de Kochko A."/>
            <person name="Graziosi G."/>
            <person name="Henry R.J."/>
            <person name="Jayarama X."/>
            <person name="Ming R."/>
            <person name="Nagai C."/>
            <person name="Rounsley S."/>
            <person name="Sankoff D."/>
            <person name="Giuliano G."/>
            <person name="Albert V.A."/>
            <person name="Wincker P."/>
            <person name="Lashermes P."/>
        </authorList>
    </citation>
    <scope>NUCLEOTIDE SEQUENCE [LARGE SCALE GENOMIC DNA]</scope>
    <source>
        <strain evidence="2">cv. DH200-94</strain>
    </source>
</reference>